<dbReference type="InterPro" id="IPR006860">
    <property type="entry name" value="FecR"/>
</dbReference>
<dbReference type="EMBL" id="FXAM01000001">
    <property type="protein sequence ID" value="SMF94178.1"/>
    <property type="molecule type" value="Genomic_DNA"/>
</dbReference>
<accession>A0A1Y6CU78</accession>
<dbReference type="RefSeq" id="WP_085211331.1">
    <property type="nucleotide sequence ID" value="NZ_FXAM01000001.1"/>
</dbReference>
<evidence type="ECO:0000256" key="1">
    <source>
        <dbReference type="SAM" id="MobiDB-lite"/>
    </source>
</evidence>
<reference evidence="4 5" key="1">
    <citation type="submission" date="2016-12" db="EMBL/GenBank/DDBJ databases">
        <authorList>
            <person name="Song W.-J."/>
            <person name="Kurnit D.M."/>
        </authorList>
    </citation>
    <scope>NUCLEOTIDE SEQUENCE [LARGE SCALE GENOMIC DNA]</scope>
    <source>
        <strain evidence="4 5">175</strain>
    </source>
</reference>
<dbReference type="Gene3D" id="2.60.120.1440">
    <property type="match status" value="1"/>
</dbReference>
<keyword evidence="5" id="KW-1185">Reference proteome</keyword>
<dbReference type="Proteomes" id="UP000192923">
    <property type="component" value="Unassembled WGS sequence"/>
</dbReference>
<dbReference type="GO" id="GO:0016989">
    <property type="term" value="F:sigma factor antagonist activity"/>
    <property type="evidence" value="ECO:0007669"/>
    <property type="project" value="TreeGrafter"/>
</dbReference>
<proteinExistence type="predicted"/>
<dbReference type="PANTHER" id="PTHR30273">
    <property type="entry name" value="PERIPLASMIC SIGNAL SENSOR AND SIGMA FACTOR ACTIVATOR FECR-RELATED"/>
    <property type="match status" value="1"/>
</dbReference>
<dbReference type="InterPro" id="IPR032623">
    <property type="entry name" value="FecR_N"/>
</dbReference>
<dbReference type="PIRSF" id="PIRSF018266">
    <property type="entry name" value="FecR"/>
    <property type="match status" value="1"/>
</dbReference>
<evidence type="ECO:0000259" key="2">
    <source>
        <dbReference type="Pfam" id="PF04773"/>
    </source>
</evidence>
<name>A0A1Y6CU78_9GAMM</name>
<gene>
    <name evidence="4" type="ORF">SAMN02949497_1487</name>
</gene>
<feature type="domain" description="FecR N-terminal" evidence="3">
    <location>
        <begin position="13"/>
        <end position="55"/>
    </location>
</feature>
<dbReference type="AlphaFoldDB" id="A0A1Y6CU78"/>
<feature type="region of interest" description="Disordered" evidence="1">
    <location>
        <begin position="66"/>
        <end position="90"/>
    </location>
</feature>
<organism evidence="4 5">
    <name type="scientific">Methylomagnum ishizawai</name>
    <dbReference type="NCBI Taxonomy" id="1760988"/>
    <lineage>
        <taxon>Bacteria</taxon>
        <taxon>Pseudomonadati</taxon>
        <taxon>Pseudomonadota</taxon>
        <taxon>Gammaproteobacteria</taxon>
        <taxon>Methylococcales</taxon>
        <taxon>Methylococcaceae</taxon>
        <taxon>Methylomagnum</taxon>
    </lineage>
</organism>
<evidence type="ECO:0000259" key="3">
    <source>
        <dbReference type="Pfam" id="PF16220"/>
    </source>
</evidence>
<dbReference type="PANTHER" id="PTHR30273:SF2">
    <property type="entry name" value="PROTEIN FECR"/>
    <property type="match status" value="1"/>
</dbReference>
<dbReference type="OrthoDB" id="8641865at2"/>
<dbReference type="Pfam" id="PF16220">
    <property type="entry name" value="DUF4880"/>
    <property type="match status" value="1"/>
</dbReference>
<feature type="domain" description="FecR protein" evidence="2">
    <location>
        <begin position="117"/>
        <end position="208"/>
    </location>
</feature>
<dbReference type="Gene3D" id="3.55.50.30">
    <property type="match status" value="1"/>
</dbReference>
<dbReference type="Pfam" id="PF04773">
    <property type="entry name" value="FecR"/>
    <property type="match status" value="1"/>
</dbReference>
<evidence type="ECO:0000313" key="4">
    <source>
        <dbReference type="EMBL" id="SMF94178.1"/>
    </source>
</evidence>
<sequence length="322" mass="34772">MKAQVDGVKRMADEAGAWWVKLDGGGLSPQQRSAFEAWLAADPAHRQAFARVERLWGELDALRPSIPPAAASPRNVPPPTPVRKPRPSPSWRWPGLAAALALAVLAGTDPLVDWRADYQAAAGETRLFELPDGSKVQLNSRSALALHDRPDARELELLAGEAWFQVAPDPARPFRVLADGVSATALGTAFEVRRGDDKVEVTVFEHRVAVRGATGVAVDLGEGQRVSVSTRGPGPVERVDPALAGAWRRGLLVFQDEPLGEVVARLNRARRGRILLADPGLADRRVSGVFHTAPPLAAVDALERSLGLRSTRLGEWLVLIHH</sequence>
<evidence type="ECO:0000313" key="5">
    <source>
        <dbReference type="Proteomes" id="UP000192923"/>
    </source>
</evidence>
<protein>
    <submittedName>
        <fullName evidence="4">FecR family protein</fullName>
    </submittedName>
</protein>
<dbReference type="STRING" id="1760988.SAMN02949497_1487"/>
<dbReference type="InterPro" id="IPR012373">
    <property type="entry name" value="Ferrdict_sens_TM"/>
</dbReference>